<name>A0A8S1Y647_PAROT</name>
<proteinExistence type="predicted"/>
<reference evidence="1" key="1">
    <citation type="submission" date="2021-01" db="EMBL/GenBank/DDBJ databases">
        <authorList>
            <consortium name="Genoscope - CEA"/>
            <person name="William W."/>
        </authorList>
    </citation>
    <scope>NUCLEOTIDE SEQUENCE</scope>
</reference>
<comment type="caution">
    <text evidence="1">The sequence shown here is derived from an EMBL/GenBank/DDBJ whole genome shotgun (WGS) entry which is preliminary data.</text>
</comment>
<gene>
    <name evidence="1" type="ORF">POCTA_138.1.T1410002</name>
</gene>
<dbReference type="AlphaFoldDB" id="A0A8S1Y647"/>
<protein>
    <submittedName>
        <fullName evidence="1">Uncharacterized protein</fullName>
    </submittedName>
</protein>
<organism evidence="1 2">
    <name type="scientific">Paramecium octaurelia</name>
    <dbReference type="NCBI Taxonomy" id="43137"/>
    <lineage>
        <taxon>Eukaryota</taxon>
        <taxon>Sar</taxon>
        <taxon>Alveolata</taxon>
        <taxon>Ciliophora</taxon>
        <taxon>Intramacronucleata</taxon>
        <taxon>Oligohymenophorea</taxon>
        <taxon>Peniculida</taxon>
        <taxon>Parameciidae</taxon>
        <taxon>Paramecium</taxon>
    </lineage>
</organism>
<dbReference type="Proteomes" id="UP000683925">
    <property type="component" value="Unassembled WGS sequence"/>
</dbReference>
<dbReference type="EMBL" id="CAJJDP010000142">
    <property type="protein sequence ID" value="CAD8207392.1"/>
    <property type="molecule type" value="Genomic_DNA"/>
</dbReference>
<evidence type="ECO:0000313" key="1">
    <source>
        <dbReference type="EMBL" id="CAD8207392.1"/>
    </source>
</evidence>
<accession>A0A8S1Y647</accession>
<sequence length="64" mass="7836">MYIVHLSIQTYMTKCTSMLSTNQMFNIQTEIMQKLQFQTQIMEKLERFAYPLRRLTFPHLYLNK</sequence>
<evidence type="ECO:0000313" key="2">
    <source>
        <dbReference type="Proteomes" id="UP000683925"/>
    </source>
</evidence>
<keyword evidence="2" id="KW-1185">Reference proteome</keyword>